<dbReference type="InterPro" id="IPR015942">
    <property type="entry name" value="Asp/Glu/hydantoin_racemase"/>
</dbReference>
<dbReference type="InterPro" id="IPR024744">
    <property type="entry name" value="CSS-motif_dom"/>
</dbReference>
<dbReference type="PROSITE" id="PS50883">
    <property type="entry name" value="EAL"/>
    <property type="match status" value="1"/>
</dbReference>
<dbReference type="InterPro" id="IPR004380">
    <property type="entry name" value="Asp_race"/>
</dbReference>
<dbReference type="InterPro" id="IPR050706">
    <property type="entry name" value="Cyclic-di-GMP_PDE-like"/>
</dbReference>
<evidence type="ECO:0000256" key="6">
    <source>
        <dbReference type="ARBA" id="ARBA00022692"/>
    </source>
</evidence>
<dbReference type="Gene3D" id="3.20.20.450">
    <property type="entry name" value="EAL domain"/>
    <property type="match status" value="1"/>
</dbReference>
<keyword evidence="14" id="KW-1185">Reference proteome</keyword>
<evidence type="ECO:0000313" key="13">
    <source>
        <dbReference type="EMBL" id="MEO9385338.1"/>
    </source>
</evidence>
<dbReference type="PANTHER" id="PTHR33121:SF80">
    <property type="entry name" value="CYCLIC DI-GMP PHOSPHODIESTERASE PDEL"/>
    <property type="match status" value="1"/>
</dbReference>
<keyword evidence="8 11" id="KW-1133">Transmembrane helix</keyword>
<evidence type="ECO:0000259" key="12">
    <source>
        <dbReference type="PROSITE" id="PS50883"/>
    </source>
</evidence>
<proteinExistence type="inferred from homology"/>
<feature type="domain" description="EAL" evidence="12">
    <location>
        <begin position="257"/>
        <end position="528"/>
    </location>
</feature>
<evidence type="ECO:0000256" key="10">
    <source>
        <dbReference type="ARBA" id="ARBA00034290"/>
    </source>
</evidence>
<comment type="similarity">
    <text evidence="2">Belongs to the aspartate/glutamate racemases family.</text>
</comment>
<evidence type="ECO:0000256" key="7">
    <source>
        <dbReference type="ARBA" id="ARBA00022801"/>
    </source>
</evidence>
<reference evidence="13 14" key="1">
    <citation type="submission" date="2024-05" db="EMBL/GenBank/DDBJ databases">
        <authorList>
            <person name="De Oliveira J.P."/>
            <person name="Noriler S.A."/>
            <person name="De Oliveira A.G."/>
            <person name="Sipoli D.S."/>
        </authorList>
    </citation>
    <scope>NUCLEOTIDE SEQUENCE [LARGE SCALE GENOMIC DNA]</scope>
    <source>
        <strain evidence="13 14">LABIM192</strain>
    </source>
</reference>
<evidence type="ECO:0000256" key="5">
    <source>
        <dbReference type="ARBA" id="ARBA00022636"/>
    </source>
</evidence>
<dbReference type="PANTHER" id="PTHR33121">
    <property type="entry name" value="CYCLIC DI-GMP PHOSPHODIESTERASE PDEF"/>
    <property type="match status" value="1"/>
</dbReference>
<evidence type="ECO:0000313" key="14">
    <source>
        <dbReference type="Proteomes" id="UP001462502"/>
    </source>
</evidence>
<comment type="subcellular location">
    <subcellularLocation>
        <location evidence="1">Cell membrane</location>
        <topology evidence="1">Multi-pass membrane protein</topology>
    </subcellularLocation>
</comment>
<dbReference type="GO" id="GO:0016853">
    <property type="term" value="F:isomerase activity"/>
    <property type="evidence" value="ECO:0007669"/>
    <property type="project" value="UniProtKB-KW"/>
</dbReference>
<dbReference type="CDD" id="cd01948">
    <property type="entry name" value="EAL"/>
    <property type="match status" value="1"/>
</dbReference>
<evidence type="ECO:0000256" key="11">
    <source>
        <dbReference type="SAM" id="Phobius"/>
    </source>
</evidence>
<dbReference type="Gene3D" id="3.40.50.1860">
    <property type="match status" value="1"/>
</dbReference>
<keyword evidence="13" id="KW-0413">Isomerase</keyword>
<feature type="transmembrane region" description="Helical" evidence="11">
    <location>
        <begin position="233"/>
        <end position="254"/>
    </location>
</feature>
<comment type="caution">
    <text evidence="13">The sequence shown here is derived from an EMBL/GenBank/DDBJ whole genome shotgun (WGS) entry which is preliminary data.</text>
</comment>
<dbReference type="Pfam" id="PF00563">
    <property type="entry name" value="EAL"/>
    <property type="match status" value="1"/>
</dbReference>
<keyword evidence="6 11" id="KW-0812">Transmembrane</keyword>
<dbReference type="EMBL" id="JBDXMI010000001">
    <property type="protein sequence ID" value="MEO9385338.1"/>
    <property type="molecule type" value="Genomic_DNA"/>
</dbReference>
<name>A0ABV0IVN0_9NEIS</name>
<protein>
    <recommendedName>
        <fullName evidence="3">cyclic-guanylate-specific phosphodiesterase</fullName>
        <ecNumber evidence="3">3.1.4.52</ecNumber>
    </recommendedName>
</protein>
<dbReference type="InterPro" id="IPR035919">
    <property type="entry name" value="EAL_sf"/>
</dbReference>
<gene>
    <name evidence="13" type="ORF">ABI908_14670</name>
</gene>
<evidence type="ECO:0000256" key="8">
    <source>
        <dbReference type="ARBA" id="ARBA00022989"/>
    </source>
</evidence>
<dbReference type="SUPFAM" id="SSF141868">
    <property type="entry name" value="EAL domain-like"/>
    <property type="match status" value="1"/>
</dbReference>
<keyword evidence="7" id="KW-0378">Hydrolase</keyword>
<keyword evidence="4" id="KW-1003">Cell membrane</keyword>
<dbReference type="RefSeq" id="WP_347936115.1">
    <property type="nucleotide sequence ID" value="NZ_JBDXMI010000001.1"/>
</dbReference>
<dbReference type="Pfam" id="PF12792">
    <property type="entry name" value="CSS-motif"/>
    <property type="match status" value="1"/>
</dbReference>
<evidence type="ECO:0000256" key="1">
    <source>
        <dbReference type="ARBA" id="ARBA00004651"/>
    </source>
</evidence>
<evidence type="ECO:0000256" key="4">
    <source>
        <dbReference type="ARBA" id="ARBA00022475"/>
    </source>
</evidence>
<dbReference type="SMART" id="SM00052">
    <property type="entry name" value="EAL"/>
    <property type="match status" value="1"/>
</dbReference>
<dbReference type="SUPFAM" id="SSF53681">
    <property type="entry name" value="Aspartate/glutamate racemase"/>
    <property type="match status" value="2"/>
</dbReference>
<accession>A0ABV0IVN0</accession>
<dbReference type="InterPro" id="IPR001920">
    <property type="entry name" value="Asp/Glu_race"/>
</dbReference>
<comment type="catalytic activity">
    <reaction evidence="10">
        <text>3',3'-c-di-GMP + H2O = 5'-phosphoguanylyl(3'-&gt;5')guanosine + H(+)</text>
        <dbReference type="Rhea" id="RHEA:24902"/>
        <dbReference type="ChEBI" id="CHEBI:15377"/>
        <dbReference type="ChEBI" id="CHEBI:15378"/>
        <dbReference type="ChEBI" id="CHEBI:58754"/>
        <dbReference type="ChEBI" id="CHEBI:58805"/>
        <dbReference type="EC" id="3.1.4.52"/>
    </reaction>
</comment>
<evidence type="ECO:0000256" key="9">
    <source>
        <dbReference type="ARBA" id="ARBA00023136"/>
    </source>
</evidence>
<organism evidence="13 14">
    <name type="scientific">Chromobacterium phragmitis</name>
    <dbReference type="NCBI Taxonomy" id="2202141"/>
    <lineage>
        <taxon>Bacteria</taxon>
        <taxon>Pseudomonadati</taxon>
        <taxon>Pseudomonadota</taxon>
        <taxon>Betaproteobacteria</taxon>
        <taxon>Neisseriales</taxon>
        <taxon>Chromobacteriaceae</taxon>
        <taxon>Chromobacterium</taxon>
    </lineage>
</organism>
<dbReference type="NCBIfam" id="TIGR00035">
    <property type="entry name" value="asp_race"/>
    <property type="match status" value="1"/>
</dbReference>
<evidence type="ECO:0000256" key="2">
    <source>
        <dbReference type="ARBA" id="ARBA00007847"/>
    </source>
</evidence>
<keyword evidence="5" id="KW-0973">c-di-GMP</keyword>
<dbReference type="InterPro" id="IPR001633">
    <property type="entry name" value="EAL_dom"/>
</dbReference>
<sequence>MNPLQPRRRHRLSHVLFALLVAALPLAATVPTLLWQERQDLQANARQQVSQAMELVEGILDQADHAARVLLPLAGGPCEQAVYPLRRQVAVAPFVRSAALLIKDRVYCSALSGSTDWALPRRDFVDGRIQLLAGNSVTPDVPLLYYRVNGKRGDAVAAVDGRYLQLALQDASDNDPVLLQVGGLWLGPHQVGTGQPPANWQQQVVRRSGRYPFLIRSGYDIPPWHRLLWARHALLAAVLFLLGLLAGGTLYWLLSRPASFTGELRRALANDEFVGYLQPLVRPGMADWRGAEVLMRWDHPREGLIRPDLFIPRAEESGLIVEMTRRMMDAVIAKVAKLSLPEDFHLGVNISPAHLREGNLIRDCRRWLDRLAGSGAVLALELTEREMVEITPEVEALFHSLDQMGVKVALDDFGTGHSSLVYLQQLTVDGLKIDQSFVAGIGSDGLSAHHHPRFVLDQPDFGVVHQAQDDDRWDRVADSIVGSLERLAGAGAELAVIPANTVHLVVDDIRARAPIPLISMLDVVAEACAARGLKQVAILGTRWTMARRLYQAPLAARGITEVISDEAQQALIQNAIFAELVPTGGASEATVAALLQVVGAMKAQGCDGVALACTELPLVLNNANCGVPAIDTTLVLAEAALAAACA</sequence>
<dbReference type="Pfam" id="PF01177">
    <property type="entry name" value="Asp_Glu_race"/>
    <property type="match status" value="1"/>
</dbReference>
<dbReference type="EC" id="3.1.4.52" evidence="3"/>
<dbReference type="Proteomes" id="UP001462502">
    <property type="component" value="Unassembled WGS sequence"/>
</dbReference>
<keyword evidence="9 11" id="KW-0472">Membrane</keyword>
<evidence type="ECO:0000256" key="3">
    <source>
        <dbReference type="ARBA" id="ARBA00012282"/>
    </source>
</evidence>